<organism evidence="1 2">
    <name type="scientific">Aestuariibaculum marinum</name>
    <dbReference type="NCBI Taxonomy" id="2683592"/>
    <lineage>
        <taxon>Bacteria</taxon>
        <taxon>Pseudomonadati</taxon>
        <taxon>Bacteroidota</taxon>
        <taxon>Flavobacteriia</taxon>
        <taxon>Flavobacteriales</taxon>
        <taxon>Flavobacteriaceae</taxon>
    </lineage>
</organism>
<name>A0A8J6PZS1_9FLAO</name>
<dbReference type="EMBL" id="JACVXD010000002">
    <property type="protein sequence ID" value="MBD0823172.1"/>
    <property type="molecule type" value="Genomic_DNA"/>
</dbReference>
<dbReference type="Proteomes" id="UP000621516">
    <property type="component" value="Unassembled WGS sequence"/>
</dbReference>
<keyword evidence="2" id="KW-1185">Reference proteome</keyword>
<comment type="caution">
    <text evidence="1">The sequence shown here is derived from an EMBL/GenBank/DDBJ whole genome shotgun (WGS) entry which is preliminary data.</text>
</comment>
<dbReference type="AlphaFoldDB" id="A0A8J6PZS1"/>
<sequence length="51" mass="5842">MSLVLFAETEFDIFCVIGGNAFQIILPFIDKSFGLNIYSRIIQPEYDELPL</sequence>
<accession>A0A8J6PZS1</accession>
<proteinExistence type="predicted"/>
<evidence type="ECO:0000313" key="1">
    <source>
        <dbReference type="EMBL" id="MBD0823172.1"/>
    </source>
</evidence>
<gene>
    <name evidence="1" type="ORF">ICJ85_03985</name>
</gene>
<evidence type="ECO:0000313" key="2">
    <source>
        <dbReference type="Proteomes" id="UP000621516"/>
    </source>
</evidence>
<reference evidence="1 2" key="1">
    <citation type="journal article" date="2018" name="J. Microbiol.">
        <title>Aestuariibaculum marinum sp. nov., a marine bacterium isolated from seawater in South Korea.</title>
        <authorList>
            <person name="Choi J."/>
            <person name="Lee D."/>
            <person name="Jang J.H."/>
            <person name="Cha S."/>
            <person name="Seo T."/>
        </authorList>
    </citation>
    <scope>NUCLEOTIDE SEQUENCE [LARGE SCALE GENOMIC DNA]</scope>
    <source>
        <strain evidence="1 2">IP7</strain>
    </source>
</reference>
<dbReference type="RefSeq" id="WP_188222497.1">
    <property type="nucleotide sequence ID" value="NZ_JACVXD010000002.1"/>
</dbReference>
<protein>
    <submittedName>
        <fullName evidence="1">Uncharacterized protein</fullName>
    </submittedName>
</protein>